<dbReference type="RefSeq" id="WP_014808465.1">
    <property type="nucleotide sequence ID" value="NC_018025.1"/>
</dbReference>
<dbReference type="PATRIC" id="fig|706587.4.peg.660"/>
<dbReference type="AlphaFoldDB" id="I4C168"/>
<gene>
    <name evidence="1" type="ordered locus">Desti_0577</name>
</gene>
<accession>I4C168</accession>
<dbReference type="OrthoDB" id="5470789at2"/>
<dbReference type="KEGG" id="dti:Desti_0577"/>
<keyword evidence="2" id="KW-1185">Reference proteome</keyword>
<organism evidence="1 2">
    <name type="scientific">Desulfomonile tiedjei (strain ATCC 49306 / DSM 6799 / DCB-1)</name>
    <dbReference type="NCBI Taxonomy" id="706587"/>
    <lineage>
        <taxon>Bacteria</taxon>
        <taxon>Pseudomonadati</taxon>
        <taxon>Thermodesulfobacteriota</taxon>
        <taxon>Desulfomonilia</taxon>
        <taxon>Desulfomonilales</taxon>
        <taxon>Desulfomonilaceae</taxon>
        <taxon>Desulfomonile</taxon>
    </lineage>
</organism>
<name>I4C168_DESTA</name>
<sequence length="178" mass="20390">MDFLDILQQKAFLGREFLTWLWFKSDRTGGHVDIPGKRVIEILFLDRMTLDLSDAESPQIVALKGEQSELREGLAALREGKKIEEARISIRAGENDFTLVLKGTWFSFGSFRTPPILPAQEADEEDGFEAAFLEKVYLIDEGMQILDDLFEYFISLRISDQWEAEELPALRQWVASGE</sequence>
<evidence type="ECO:0000313" key="2">
    <source>
        <dbReference type="Proteomes" id="UP000006055"/>
    </source>
</evidence>
<proteinExistence type="predicted"/>
<protein>
    <submittedName>
        <fullName evidence="1">Uncharacterized protein</fullName>
    </submittedName>
</protein>
<dbReference type="STRING" id="706587.Desti_0577"/>
<dbReference type="EMBL" id="CP003360">
    <property type="protein sequence ID" value="AFM23309.1"/>
    <property type="molecule type" value="Genomic_DNA"/>
</dbReference>
<dbReference type="eggNOG" id="COG2974">
    <property type="taxonomic scope" value="Bacteria"/>
</dbReference>
<dbReference type="HOGENOM" id="CLU_105386_0_0_7"/>
<dbReference type="Proteomes" id="UP000006055">
    <property type="component" value="Chromosome"/>
</dbReference>
<evidence type="ECO:0000313" key="1">
    <source>
        <dbReference type="EMBL" id="AFM23309.1"/>
    </source>
</evidence>
<reference evidence="2" key="1">
    <citation type="submission" date="2012-06" db="EMBL/GenBank/DDBJ databases">
        <title>Complete sequence of chromosome of Desulfomonile tiedjei DSM 6799.</title>
        <authorList>
            <person name="Lucas S."/>
            <person name="Copeland A."/>
            <person name="Lapidus A."/>
            <person name="Glavina del Rio T."/>
            <person name="Dalin E."/>
            <person name="Tice H."/>
            <person name="Bruce D."/>
            <person name="Goodwin L."/>
            <person name="Pitluck S."/>
            <person name="Peters L."/>
            <person name="Ovchinnikova G."/>
            <person name="Zeytun A."/>
            <person name="Lu M."/>
            <person name="Kyrpides N."/>
            <person name="Mavromatis K."/>
            <person name="Ivanova N."/>
            <person name="Brettin T."/>
            <person name="Detter J.C."/>
            <person name="Han C."/>
            <person name="Larimer F."/>
            <person name="Land M."/>
            <person name="Hauser L."/>
            <person name="Markowitz V."/>
            <person name="Cheng J.-F."/>
            <person name="Hugenholtz P."/>
            <person name="Woyke T."/>
            <person name="Wu D."/>
            <person name="Spring S."/>
            <person name="Schroeder M."/>
            <person name="Brambilla E."/>
            <person name="Klenk H.-P."/>
            <person name="Eisen J.A."/>
        </authorList>
    </citation>
    <scope>NUCLEOTIDE SEQUENCE [LARGE SCALE GENOMIC DNA]</scope>
    <source>
        <strain evidence="2">ATCC 49306 / DSM 6799 / DCB-1</strain>
    </source>
</reference>